<keyword evidence="3" id="KW-0240">DNA-directed RNA polymerase</keyword>
<dbReference type="Pfam" id="PF06870">
    <property type="entry name" value="RNA_pol_I_A49"/>
    <property type="match status" value="1"/>
</dbReference>
<evidence type="ECO:0000256" key="5">
    <source>
        <dbReference type="ARBA" id="ARBA00023242"/>
    </source>
</evidence>
<dbReference type="InterPro" id="IPR009668">
    <property type="entry name" value="RNA_pol-assoc_fac_A49-like"/>
</dbReference>
<organism evidence="7 8">
    <name type="scientific">Thlaspi arvense</name>
    <name type="common">Field penny-cress</name>
    <dbReference type="NCBI Taxonomy" id="13288"/>
    <lineage>
        <taxon>Eukaryota</taxon>
        <taxon>Viridiplantae</taxon>
        <taxon>Streptophyta</taxon>
        <taxon>Embryophyta</taxon>
        <taxon>Tracheophyta</taxon>
        <taxon>Spermatophyta</taxon>
        <taxon>Magnoliopsida</taxon>
        <taxon>eudicotyledons</taxon>
        <taxon>Gunneridae</taxon>
        <taxon>Pentapetalae</taxon>
        <taxon>rosids</taxon>
        <taxon>malvids</taxon>
        <taxon>Brassicales</taxon>
        <taxon>Brassicaceae</taxon>
        <taxon>Thlaspideae</taxon>
        <taxon>Thlaspi</taxon>
    </lineage>
</organism>
<dbReference type="GO" id="GO:0006351">
    <property type="term" value="P:DNA-templated transcription"/>
    <property type="evidence" value="ECO:0007669"/>
    <property type="project" value="InterPro"/>
</dbReference>
<keyword evidence="8" id="KW-1185">Reference proteome</keyword>
<dbReference type="PANTHER" id="PTHR14440">
    <property type="entry name" value="DNA-DIRECTED RNA POLYMERASE I SUBUNIT RPA49"/>
    <property type="match status" value="1"/>
</dbReference>
<feature type="region of interest" description="Disordered" evidence="6">
    <location>
        <begin position="1"/>
        <end position="30"/>
    </location>
</feature>
<evidence type="ECO:0000313" key="7">
    <source>
        <dbReference type="EMBL" id="CAH2053765.1"/>
    </source>
</evidence>
<gene>
    <name evidence="7" type="ORF">TAV2_LOCUS11313</name>
</gene>
<accession>A0AAU9RZ85</accession>
<proteinExistence type="inferred from homology"/>
<evidence type="ECO:0000256" key="3">
    <source>
        <dbReference type="ARBA" id="ARBA00022478"/>
    </source>
</evidence>
<keyword evidence="5" id="KW-0539">Nucleus</keyword>
<name>A0AAU9RZ85_THLAR</name>
<feature type="region of interest" description="Disordered" evidence="6">
    <location>
        <begin position="161"/>
        <end position="180"/>
    </location>
</feature>
<evidence type="ECO:0000313" key="8">
    <source>
        <dbReference type="Proteomes" id="UP000836841"/>
    </source>
</evidence>
<evidence type="ECO:0008006" key="9">
    <source>
        <dbReference type="Google" id="ProtNLM"/>
    </source>
</evidence>
<dbReference type="Proteomes" id="UP000836841">
    <property type="component" value="Chromosome 3"/>
</dbReference>
<comment type="similarity">
    <text evidence="2">Belongs to the eukaryotic RPA49/POLR1E RNA polymerase subunit family.</text>
</comment>
<evidence type="ECO:0000256" key="4">
    <source>
        <dbReference type="ARBA" id="ARBA00023163"/>
    </source>
</evidence>
<feature type="compositionally biased region" description="Acidic residues" evidence="6">
    <location>
        <begin position="1"/>
        <end position="14"/>
    </location>
</feature>
<dbReference type="GO" id="GO:0000428">
    <property type="term" value="C:DNA-directed RNA polymerase complex"/>
    <property type="evidence" value="ECO:0007669"/>
    <property type="project" value="UniProtKB-KW"/>
</dbReference>
<sequence>MADENQNDHMDEEDGFKTPVPEKKRQKTKKIAIEKGDHDEDATIDISVNQISEKPDRIPPVVAYFASGYDPSAQSAGGKSPEVTVYRHTEKSKRRLQVVVSPPGSSVEFVGSNYTGEQTARQTCVYSLGVLDKETQTLKILPIAYNKIYRLEPRVKKFESEASESEVIPQELNEDEQREELNKSFGTKKAINDEKKRRARNLGDGAEALDGRLDKIDVNATALESTSAIVARNIPPHNASATTPGDAYPIEKIIDNGEWDFLQDVYKLQAGAPTDAYPVFVRNRLHMLRDIRDETEKQTVSCVLSLLTHLVKFKDINSMDGFDSAKNHKFPAIIRQKCKSLFKDSDADRMPADKINLLISYVLVLSLHVDKFKTDPEDIAADLRISPVGLRRHFDALGCKFAREKKIFLATLPVPLKFPETSMRRKRR</sequence>
<reference evidence="7 8" key="1">
    <citation type="submission" date="2022-03" db="EMBL/GenBank/DDBJ databases">
        <authorList>
            <person name="Nunn A."/>
            <person name="Chopra R."/>
            <person name="Nunn A."/>
            <person name="Contreras Garrido A."/>
        </authorList>
    </citation>
    <scope>NUCLEOTIDE SEQUENCE [LARGE SCALE GENOMIC DNA]</scope>
</reference>
<protein>
    <recommendedName>
        <fullName evidence="9">DNA-directed RNA polymerase I subunit rpa49</fullName>
    </recommendedName>
</protein>
<dbReference type="GO" id="GO:0005730">
    <property type="term" value="C:nucleolus"/>
    <property type="evidence" value="ECO:0007669"/>
    <property type="project" value="UniProtKB-SubCell"/>
</dbReference>
<evidence type="ECO:0000256" key="2">
    <source>
        <dbReference type="ARBA" id="ARBA00009430"/>
    </source>
</evidence>
<keyword evidence="4" id="KW-0804">Transcription</keyword>
<evidence type="ECO:0000256" key="1">
    <source>
        <dbReference type="ARBA" id="ARBA00004604"/>
    </source>
</evidence>
<dbReference type="AlphaFoldDB" id="A0AAU9RZ85"/>
<dbReference type="EMBL" id="OU466859">
    <property type="protein sequence ID" value="CAH2053765.1"/>
    <property type="molecule type" value="Genomic_DNA"/>
</dbReference>
<comment type="subcellular location">
    <subcellularLocation>
        <location evidence="1">Nucleus</location>
        <location evidence="1">Nucleolus</location>
    </subcellularLocation>
</comment>
<dbReference type="GO" id="GO:0003677">
    <property type="term" value="F:DNA binding"/>
    <property type="evidence" value="ECO:0007669"/>
    <property type="project" value="InterPro"/>
</dbReference>
<evidence type="ECO:0000256" key="6">
    <source>
        <dbReference type="SAM" id="MobiDB-lite"/>
    </source>
</evidence>